<reference evidence="3" key="1">
    <citation type="submission" date="2020-03" db="EMBL/GenBank/DDBJ databases">
        <title>Genome differentiation and subclade ecological adaptation of Prochlorococcus HLII clade in the global ocean.</title>
        <authorList>
            <person name="Yan W."/>
            <person name="Fen X."/>
            <person name="Zhang W."/>
        </authorList>
    </citation>
    <scope>NUCLEOTIDE SEQUENCE</scope>
    <source>
        <strain evidence="3">XMU1401</strain>
    </source>
</reference>
<organism evidence="3 4">
    <name type="scientific">Prochlorococcus marinus str. XMU1401</name>
    <dbReference type="NCBI Taxonomy" id="2052594"/>
    <lineage>
        <taxon>Bacteria</taxon>
        <taxon>Bacillati</taxon>
        <taxon>Cyanobacteriota</taxon>
        <taxon>Cyanophyceae</taxon>
        <taxon>Synechococcales</taxon>
        <taxon>Prochlorococcaceae</taxon>
        <taxon>Prochlorococcus</taxon>
    </lineage>
</organism>
<proteinExistence type="predicted"/>
<name>A0A8I1X4H0_PROMR</name>
<evidence type="ECO:0000313" key="4">
    <source>
        <dbReference type="Proteomes" id="UP000666562"/>
    </source>
</evidence>
<dbReference type="Proteomes" id="UP000666562">
    <property type="component" value="Unassembled WGS sequence"/>
</dbReference>
<dbReference type="SUPFAM" id="SSF53756">
    <property type="entry name" value="UDP-Glycosyltransferase/glycogen phosphorylase"/>
    <property type="match status" value="1"/>
</dbReference>
<dbReference type="GO" id="GO:0016757">
    <property type="term" value="F:glycosyltransferase activity"/>
    <property type="evidence" value="ECO:0007669"/>
    <property type="project" value="InterPro"/>
</dbReference>
<dbReference type="EMBL" id="JAAORC010000002">
    <property type="protein sequence ID" value="MBO8223301.1"/>
    <property type="molecule type" value="Genomic_DNA"/>
</dbReference>
<feature type="domain" description="Glycosyl transferase family 1" evidence="2">
    <location>
        <begin position="195"/>
        <end position="345"/>
    </location>
</feature>
<accession>A0A8I1X4H0</accession>
<gene>
    <name evidence="3" type="ORF">HA142_07225</name>
</gene>
<dbReference type="Gene3D" id="3.40.50.2000">
    <property type="entry name" value="Glycogen Phosphorylase B"/>
    <property type="match status" value="1"/>
</dbReference>
<dbReference type="PANTHER" id="PTHR46401">
    <property type="entry name" value="GLYCOSYLTRANSFERASE WBBK-RELATED"/>
    <property type="match status" value="1"/>
</dbReference>
<dbReference type="Pfam" id="PF00534">
    <property type="entry name" value="Glycos_transf_1"/>
    <property type="match status" value="1"/>
</dbReference>
<protein>
    <submittedName>
        <fullName evidence="3">Glycosyltransferase family 4 protein</fullName>
    </submittedName>
</protein>
<comment type="caution">
    <text evidence="3">The sequence shown here is derived from an EMBL/GenBank/DDBJ whole genome shotgun (WGS) entry which is preliminary data.</text>
</comment>
<dbReference type="InterPro" id="IPR001296">
    <property type="entry name" value="Glyco_trans_1"/>
</dbReference>
<sequence>MQNCLFLRDNNFLVLALTESPYEVRYINRFYDQAKDLGIEKNIYFYAYEPKLLDFLPRSQIIFDDKLANFVRTKDHKFYEDFLNCALLKEAKAIIPRVVHPEYLYSSLICMDKMPEISLGGYGFELFIRSRSRANIVKKILKLNNISGLLLHTIGGREAKLPEEILTKENLPNKIILNTEPLFDSLSKYQGDKIIARNFLNLDQNKKLILFFGSFYPWKGPDILLKAIDCLDYTYKIIFAGNTDTYFGEITNFEKKNVFLIDKPTDEIMYKLFHACDVVACPYGPTYEFSSSSVVMSSILSGKASVVPDIEPFVNVINKYKCGEVFNLEDSFSLAEAIKKIFENIDNNPNFYNSKLINFCDSIISWEEILNFHMNFSSNL</sequence>
<dbReference type="RefSeq" id="WP_100883946.1">
    <property type="nucleotide sequence ID" value="NZ_JAAORC010000002.1"/>
</dbReference>
<dbReference type="PANTHER" id="PTHR46401:SF2">
    <property type="entry name" value="GLYCOSYLTRANSFERASE WBBK-RELATED"/>
    <property type="match status" value="1"/>
</dbReference>
<evidence type="ECO:0000256" key="1">
    <source>
        <dbReference type="ARBA" id="ARBA00022679"/>
    </source>
</evidence>
<dbReference type="AlphaFoldDB" id="A0A8I1X4H0"/>
<evidence type="ECO:0000313" key="3">
    <source>
        <dbReference type="EMBL" id="MBO8223301.1"/>
    </source>
</evidence>
<keyword evidence="1 3" id="KW-0808">Transferase</keyword>
<evidence type="ECO:0000259" key="2">
    <source>
        <dbReference type="Pfam" id="PF00534"/>
    </source>
</evidence>